<proteinExistence type="predicted"/>
<protein>
    <submittedName>
        <fullName evidence="1">DUF3175 domain-containing protein</fullName>
    </submittedName>
</protein>
<gene>
    <name evidence="1" type="ORF">ACFSKX_13420</name>
</gene>
<organism evidence="1 2">
    <name type="scientific">Microbulbifer halophilus</name>
    <dbReference type="NCBI Taxonomy" id="453963"/>
    <lineage>
        <taxon>Bacteria</taxon>
        <taxon>Pseudomonadati</taxon>
        <taxon>Pseudomonadota</taxon>
        <taxon>Gammaproteobacteria</taxon>
        <taxon>Cellvibrionales</taxon>
        <taxon>Microbulbiferaceae</taxon>
        <taxon>Microbulbifer</taxon>
    </lineage>
</organism>
<evidence type="ECO:0000313" key="2">
    <source>
        <dbReference type="Proteomes" id="UP001597425"/>
    </source>
</evidence>
<sequence>MARTSGQSGRKQGVANWSRKVTEKSDVLDLEPGVFTLGDPRAIAESLMRSAERSERRRADPYRSAMSMLTFYINRAGGNLSKAERARLEKAKDELRELFGRTPPRH</sequence>
<reference evidence="2" key="1">
    <citation type="journal article" date="2019" name="Int. J. Syst. Evol. Microbiol.">
        <title>The Global Catalogue of Microorganisms (GCM) 10K type strain sequencing project: providing services to taxonomists for standard genome sequencing and annotation.</title>
        <authorList>
            <consortium name="The Broad Institute Genomics Platform"/>
            <consortium name="The Broad Institute Genome Sequencing Center for Infectious Disease"/>
            <person name="Wu L."/>
            <person name="Ma J."/>
        </authorList>
    </citation>
    <scope>NUCLEOTIDE SEQUENCE [LARGE SCALE GENOMIC DNA]</scope>
    <source>
        <strain evidence="2">KCTC 12848</strain>
    </source>
</reference>
<dbReference type="RefSeq" id="WP_265722011.1">
    <property type="nucleotide sequence ID" value="NZ_JAPIVK010000017.1"/>
</dbReference>
<name>A0ABW5EGM4_9GAMM</name>
<evidence type="ECO:0000313" key="1">
    <source>
        <dbReference type="EMBL" id="MFD2311420.1"/>
    </source>
</evidence>
<dbReference type="Pfam" id="PF11373">
    <property type="entry name" value="DUF3175"/>
    <property type="match status" value="1"/>
</dbReference>
<dbReference type="InterPro" id="IPR021513">
    <property type="entry name" value="Phage_RSL1_Orf186"/>
</dbReference>
<dbReference type="Proteomes" id="UP001597425">
    <property type="component" value="Unassembled WGS sequence"/>
</dbReference>
<dbReference type="EMBL" id="JBHUJD010000017">
    <property type="protein sequence ID" value="MFD2311420.1"/>
    <property type="molecule type" value="Genomic_DNA"/>
</dbReference>
<comment type="caution">
    <text evidence="1">The sequence shown here is derived from an EMBL/GenBank/DDBJ whole genome shotgun (WGS) entry which is preliminary data.</text>
</comment>
<accession>A0ABW5EGM4</accession>
<keyword evidence="2" id="KW-1185">Reference proteome</keyword>